<evidence type="ECO:0000313" key="2">
    <source>
        <dbReference type="EMBL" id="KAA1190558.1"/>
    </source>
</evidence>
<dbReference type="RefSeq" id="WP_149611713.1">
    <property type="nucleotide sequence ID" value="NZ_VTUX01000005.1"/>
</dbReference>
<keyword evidence="3" id="KW-1185">Reference proteome</keyword>
<feature type="signal peptide" evidence="1">
    <location>
        <begin position="1"/>
        <end position="27"/>
    </location>
</feature>
<protein>
    <submittedName>
        <fullName evidence="2">UrcA family protein</fullName>
    </submittedName>
</protein>
<accession>A0A5B0WVY5</accession>
<sequence length="114" mass="12214">MKNIMIKSVLTASVLTMAAAAPLHASADGLTETIVRSKALPSAAVTFHRSELATVDGRRAVVKRVERAAEQVCGDLDYRKLGSLRRAADNRECYDRAVAQAMGQIESAQVASID</sequence>
<organism evidence="2 3">
    <name type="scientific">Pseudohalioglobus sediminis</name>
    <dbReference type="NCBI Taxonomy" id="2606449"/>
    <lineage>
        <taxon>Bacteria</taxon>
        <taxon>Pseudomonadati</taxon>
        <taxon>Pseudomonadota</taxon>
        <taxon>Gammaproteobacteria</taxon>
        <taxon>Cellvibrionales</taxon>
        <taxon>Halieaceae</taxon>
        <taxon>Pseudohalioglobus</taxon>
    </lineage>
</organism>
<name>A0A5B0WVY5_9GAMM</name>
<gene>
    <name evidence="2" type="ORF">F0M18_12160</name>
</gene>
<proteinExistence type="predicted"/>
<dbReference type="Proteomes" id="UP000323708">
    <property type="component" value="Unassembled WGS sequence"/>
</dbReference>
<reference evidence="2 3" key="1">
    <citation type="submission" date="2019-09" db="EMBL/GenBank/DDBJ databases">
        <authorList>
            <person name="Chen X.-Y."/>
        </authorList>
    </citation>
    <scope>NUCLEOTIDE SEQUENCE [LARGE SCALE GENOMIC DNA]</scope>
    <source>
        <strain evidence="2 3">NY5</strain>
    </source>
</reference>
<evidence type="ECO:0000256" key="1">
    <source>
        <dbReference type="SAM" id="SignalP"/>
    </source>
</evidence>
<keyword evidence="1" id="KW-0732">Signal</keyword>
<dbReference type="NCBIfam" id="TIGR04433">
    <property type="entry name" value="UrcA_uranyl"/>
    <property type="match status" value="1"/>
</dbReference>
<evidence type="ECO:0000313" key="3">
    <source>
        <dbReference type="Proteomes" id="UP000323708"/>
    </source>
</evidence>
<comment type="caution">
    <text evidence="2">The sequence shown here is derived from an EMBL/GenBank/DDBJ whole genome shotgun (WGS) entry which is preliminary data.</text>
</comment>
<dbReference type="InterPro" id="IPR030972">
    <property type="entry name" value="UrcA_uranyl"/>
</dbReference>
<feature type="chain" id="PRO_5022758412" evidence="1">
    <location>
        <begin position="28"/>
        <end position="114"/>
    </location>
</feature>
<dbReference type="EMBL" id="VTUX01000005">
    <property type="protein sequence ID" value="KAA1190558.1"/>
    <property type="molecule type" value="Genomic_DNA"/>
</dbReference>
<dbReference type="AlphaFoldDB" id="A0A5B0WVY5"/>